<reference evidence="1" key="1">
    <citation type="submission" date="2020-05" db="EMBL/GenBank/DDBJ databases">
        <authorList>
            <person name="Rincon C."/>
            <person name="Sanders R I."/>
            <person name="Robbins C."/>
            <person name="Chaturvedi A."/>
        </authorList>
    </citation>
    <scope>NUCLEOTIDE SEQUENCE</scope>
    <source>
        <strain evidence="1">CHB12</strain>
    </source>
</reference>
<dbReference type="AlphaFoldDB" id="A0A915ZCA5"/>
<accession>A0A915ZCA5</accession>
<organism evidence="1 2">
    <name type="scientific">Rhizophagus irregularis</name>
    <dbReference type="NCBI Taxonomy" id="588596"/>
    <lineage>
        <taxon>Eukaryota</taxon>
        <taxon>Fungi</taxon>
        <taxon>Fungi incertae sedis</taxon>
        <taxon>Mucoromycota</taxon>
        <taxon>Glomeromycotina</taxon>
        <taxon>Glomeromycetes</taxon>
        <taxon>Glomerales</taxon>
        <taxon>Glomeraceae</taxon>
        <taxon>Rhizophagus</taxon>
    </lineage>
</organism>
<name>A0A915ZCA5_9GLOM</name>
<evidence type="ECO:0000313" key="1">
    <source>
        <dbReference type="EMBL" id="CAB5370561.1"/>
    </source>
</evidence>
<gene>
    <name evidence="1" type="ORF">CHRIB12_LOCUS12678</name>
</gene>
<sequence>MVSPTAVDSARMPAAALRRAARHWGPGIAEGQARKRRFEIRFGIALDRLCPDYVELPIVELDRAAHQRLALEEHAHWQIGTWQQGVGITLQHEFQAEADAPGRHVGCGGVADLDQRLRAARIELASGRIGHAGALAQRKCRGQPFDFQIIGEADAGELARGGVGRQCVHILARLREMERGVGRGGPQLQLGSPIAVPVGAVTVEPGDAVRLDQRFRTIAAMADQDRHAGGAAGRDPEGRCWLYGAGADFGAGTGKQSARAEVGVAACATGLRAHPGECARRARQRAYRHGSGGWVRFGDAPSAQRNGSLAGDGVGRFVGRDPGATVAGGVAGDLPCDDGGRGDPWHGRCAGAAGRTRHRAVGADAGRGDCVRPAPAGVAGVRDGGRVRAVPRLCAWPRIA</sequence>
<evidence type="ECO:0000313" key="2">
    <source>
        <dbReference type="Proteomes" id="UP000684084"/>
    </source>
</evidence>
<proteinExistence type="predicted"/>
<comment type="caution">
    <text evidence="1">The sequence shown here is derived from an EMBL/GenBank/DDBJ whole genome shotgun (WGS) entry which is preliminary data.</text>
</comment>
<feature type="non-terminal residue" evidence="1">
    <location>
        <position position="1"/>
    </location>
</feature>
<dbReference type="Proteomes" id="UP000684084">
    <property type="component" value="Unassembled WGS sequence"/>
</dbReference>
<dbReference type="EMBL" id="CAGKOT010000028">
    <property type="protein sequence ID" value="CAB5370561.1"/>
    <property type="molecule type" value="Genomic_DNA"/>
</dbReference>
<protein>
    <submittedName>
        <fullName evidence="1">Uncharacterized protein</fullName>
    </submittedName>
</protein>